<name>A0AAQ3JTZ1_9LILI</name>
<dbReference type="Pfam" id="PF00319">
    <property type="entry name" value="SRF-TF"/>
    <property type="match status" value="1"/>
</dbReference>
<dbReference type="GO" id="GO:0046983">
    <property type="term" value="F:protein dimerization activity"/>
    <property type="evidence" value="ECO:0007669"/>
    <property type="project" value="InterPro"/>
</dbReference>
<dbReference type="Proteomes" id="UP001327560">
    <property type="component" value="Chromosome 1"/>
</dbReference>
<dbReference type="PROSITE" id="PS51297">
    <property type="entry name" value="K_BOX"/>
    <property type="match status" value="1"/>
</dbReference>
<proteinExistence type="predicted"/>
<reference evidence="9 10" key="1">
    <citation type="submission" date="2023-10" db="EMBL/GenBank/DDBJ databases">
        <title>Chromosome-scale genome assembly provides insights into flower coloration mechanisms of Canna indica.</title>
        <authorList>
            <person name="Li C."/>
        </authorList>
    </citation>
    <scope>NUCLEOTIDE SEQUENCE [LARGE SCALE GENOMIC DNA]</scope>
    <source>
        <tissue evidence="9">Flower</tissue>
    </source>
</reference>
<evidence type="ECO:0000259" key="8">
    <source>
        <dbReference type="PROSITE" id="PS51297"/>
    </source>
</evidence>
<dbReference type="AlphaFoldDB" id="A0AAQ3JTZ1"/>
<evidence type="ECO:0000256" key="2">
    <source>
        <dbReference type="ARBA" id="ARBA00023015"/>
    </source>
</evidence>
<dbReference type="CDD" id="cd00265">
    <property type="entry name" value="MADS_MEF2_like"/>
    <property type="match status" value="1"/>
</dbReference>
<feature type="domain" description="K-box" evidence="8">
    <location>
        <begin position="91"/>
        <end position="189"/>
    </location>
</feature>
<dbReference type="GO" id="GO:0045944">
    <property type="term" value="P:positive regulation of transcription by RNA polymerase II"/>
    <property type="evidence" value="ECO:0007669"/>
    <property type="project" value="InterPro"/>
</dbReference>
<evidence type="ECO:0000313" key="9">
    <source>
        <dbReference type="EMBL" id="WOK94934.1"/>
    </source>
</evidence>
<evidence type="ECO:0000256" key="6">
    <source>
        <dbReference type="SAM" id="Coils"/>
    </source>
</evidence>
<dbReference type="GO" id="GO:0000977">
    <property type="term" value="F:RNA polymerase II transcription regulatory region sequence-specific DNA binding"/>
    <property type="evidence" value="ECO:0007669"/>
    <property type="project" value="InterPro"/>
</dbReference>
<evidence type="ECO:0000259" key="7">
    <source>
        <dbReference type="PROSITE" id="PS50066"/>
    </source>
</evidence>
<dbReference type="EMBL" id="CP136890">
    <property type="protein sequence ID" value="WOK94934.1"/>
    <property type="molecule type" value="Genomic_DNA"/>
</dbReference>
<dbReference type="GO" id="GO:0099402">
    <property type="term" value="P:plant organ development"/>
    <property type="evidence" value="ECO:0007669"/>
    <property type="project" value="UniProtKB-ARBA"/>
</dbReference>
<dbReference type="SMART" id="SM00432">
    <property type="entry name" value="MADS"/>
    <property type="match status" value="1"/>
</dbReference>
<keyword evidence="6" id="KW-0175">Coiled coil</keyword>
<dbReference type="InterPro" id="IPR036879">
    <property type="entry name" value="TF_MADSbox_sf"/>
</dbReference>
<keyword evidence="10" id="KW-1185">Reference proteome</keyword>
<dbReference type="SUPFAM" id="SSF55455">
    <property type="entry name" value="SRF-like"/>
    <property type="match status" value="1"/>
</dbReference>
<dbReference type="PROSITE" id="PS50066">
    <property type="entry name" value="MADS_BOX_2"/>
    <property type="match status" value="1"/>
</dbReference>
<accession>A0AAQ3JTZ1</accession>
<evidence type="ECO:0000256" key="1">
    <source>
        <dbReference type="ARBA" id="ARBA00004123"/>
    </source>
</evidence>
<keyword evidence="2" id="KW-0805">Transcription regulation</keyword>
<dbReference type="InterPro" id="IPR002100">
    <property type="entry name" value="TF_MADSbox"/>
</dbReference>
<protein>
    <submittedName>
        <fullName evidence="9">Uncharacterized protein</fullName>
    </submittedName>
</protein>
<dbReference type="Pfam" id="PF01486">
    <property type="entry name" value="K-box"/>
    <property type="match status" value="1"/>
</dbReference>
<dbReference type="GO" id="GO:0009908">
    <property type="term" value="P:flower development"/>
    <property type="evidence" value="ECO:0007669"/>
    <property type="project" value="UniProtKB-ARBA"/>
</dbReference>
<dbReference type="PRINTS" id="PR00404">
    <property type="entry name" value="MADSDOMAIN"/>
</dbReference>
<dbReference type="PROSITE" id="PS00350">
    <property type="entry name" value="MADS_BOX_1"/>
    <property type="match status" value="1"/>
</dbReference>
<keyword evidence="4" id="KW-0804">Transcription</keyword>
<feature type="coiled-coil region" evidence="6">
    <location>
        <begin position="147"/>
        <end position="174"/>
    </location>
</feature>
<feature type="domain" description="MADS-box" evidence="7">
    <location>
        <begin position="1"/>
        <end position="61"/>
    </location>
</feature>
<evidence type="ECO:0000256" key="4">
    <source>
        <dbReference type="ARBA" id="ARBA00023163"/>
    </source>
</evidence>
<dbReference type="InterPro" id="IPR033896">
    <property type="entry name" value="MEF2-like_N"/>
</dbReference>
<dbReference type="GO" id="GO:0003700">
    <property type="term" value="F:DNA-binding transcription factor activity"/>
    <property type="evidence" value="ECO:0007669"/>
    <property type="project" value="InterPro"/>
</dbReference>
<dbReference type="PANTHER" id="PTHR48019">
    <property type="entry name" value="SERUM RESPONSE FACTOR HOMOLOG"/>
    <property type="match status" value="1"/>
</dbReference>
<dbReference type="FunFam" id="3.40.1810.10:FF:000030">
    <property type="entry name" value="Agamous-like MADS-box protein AGL13"/>
    <property type="match status" value="1"/>
</dbReference>
<evidence type="ECO:0000313" key="10">
    <source>
        <dbReference type="Proteomes" id="UP001327560"/>
    </source>
</evidence>
<sequence>MVRGKTEMRRIENAASRQVTFSKRRNGLVKKAYELSILCDVEVALIVFSARGKLYEFASSSVQKTIERYMMHGRDADINEKARKQGVQKEVHQLKFESSSMAEKMELLDAHKRKLLGEDLESCSVQELSELEVQLEKSLCNIKKTRWKKLYEQVAELKEKERALQKENASLHEQCKVEPLLKLAAIQEVGPAPDDHAREEHAEVETELMIGWS</sequence>
<evidence type="ECO:0000256" key="3">
    <source>
        <dbReference type="ARBA" id="ARBA00023125"/>
    </source>
</evidence>
<keyword evidence="5" id="KW-0539">Nucleus</keyword>
<organism evidence="9 10">
    <name type="scientific">Canna indica</name>
    <name type="common">Indian-shot</name>
    <dbReference type="NCBI Taxonomy" id="4628"/>
    <lineage>
        <taxon>Eukaryota</taxon>
        <taxon>Viridiplantae</taxon>
        <taxon>Streptophyta</taxon>
        <taxon>Embryophyta</taxon>
        <taxon>Tracheophyta</taxon>
        <taxon>Spermatophyta</taxon>
        <taxon>Magnoliopsida</taxon>
        <taxon>Liliopsida</taxon>
        <taxon>Zingiberales</taxon>
        <taxon>Cannaceae</taxon>
        <taxon>Canna</taxon>
    </lineage>
</organism>
<dbReference type="GO" id="GO:0005634">
    <property type="term" value="C:nucleus"/>
    <property type="evidence" value="ECO:0007669"/>
    <property type="project" value="UniProtKB-SubCell"/>
</dbReference>
<dbReference type="InterPro" id="IPR050142">
    <property type="entry name" value="MADS-box/MEF2_TF"/>
</dbReference>
<dbReference type="Gene3D" id="3.40.1810.10">
    <property type="entry name" value="Transcription factor, MADS-box"/>
    <property type="match status" value="1"/>
</dbReference>
<comment type="subcellular location">
    <subcellularLocation>
        <location evidence="1">Nucleus</location>
    </subcellularLocation>
</comment>
<gene>
    <name evidence="9" type="ORF">Cni_G03639</name>
</gene>
<dbReference type="InterPro" id="IPR002487">
    <property type="entry name" value="TF_Kbox"/>
</dbReference>
<keyword evidence="3" id="KW-0238">DNA-binding</keyword>
<evidence type="ECO:0000256" key="5">
    <source>
        <dbReference type="ARBA" id="ARBA00023242"/>
    </source>
</evidence>